<feature type="compositionally biased region" description="Low complexity" evidence="1">
    <location>
        <begin position="1"/>
        <end position="21"/>
    </location>
</feature>
<dbReference type="AlphaFoldDB" id="A0AAE1FM39"/>
<protein>
    <submittedName>
        <fullName evidence="2">Uncharacterized protein</fullName>
    </submittedName>
</protein>
<organism evidence="2 3">
    <name type="scientific">Petrolisthes cinctipes</name>
    <name type="common">Flat porcelain crab</name>
    <dbReference type="NCBI Taxonomy" id="88211"/>
    <lineage>
        <taxon>Eukaryota</taxon>
        <taxon>Metazoa</taxon>
        <taxon>Ecdysozoa</taxon>
        <taxon>Arthropoda</taxon>
        <taxon>Crustacea</taxon>
        <taxon>Multicrustacea</taxon>
        <taxon>Malacostraca</taxon>
        <taxon>Eumalacostraca</taxon>
        <taxon>Eucarida</taxon>
        <taxon>Decapoda</taxon>
        <taxon>Pleocyemata</taxon>
        <taxon>Anomura</taxon>
        <taxon>Galatheoidea</taxon>
        <taxon>Porcellanidae</taxon>
        <taxon>Petrolisthes</taxon>
    </lineage>
</organism>
<sequence>MAEAGVAVTRRSRSVAVAAAAHRPHHDARPPITTTATRPVPAASRDRRRDWTWLEPPPHSQQTEPNTEHDASVTPHPMDQARLVPWTLVAPRSSPVRKPRPLTPPPNHTPIRPPTSSYHWLSGAVAIVISAAWLCGKGGWEGLTTRPQTQQTGAPNFTTAYLYTQENEHLCDSQQKMGFCSYWS</sequence>
<feature type="compositionally biased region" description="Pro residues" evidence="1">
    <location>
        <begin position="101"/>
        <end position="113"/>
    </location>
</feature>
<accession>A0AAE1FM39</accession>
<evidence type="ECO:0000256" key="1">
    <source>
        <dbReference type="SAM" id="MobiDB-lite"/>
    </source>
</evidence>
<dbReference type="EMBL" id="JAWQEG010001776">
    <property type="protein sequence ID" value="KAK3876777.1"/>
    <property type="molecule type" value="Genomic_DNA"/>
</dbReference>
<dbReference type="Proteomes" id="UP001286313">
    <property type="component" value="Unassembled WGS sequence"/>
</dbReference>
<evidence type="ECO:0000313" key="3">
    <source>
        <dbReference type="Proteomes" id="UP001286313"/>
    </source>
</evidence>
<gene>
    <name evidence="2" type="ORF">Pcinc_018454</name>
</gene>
<proteinExistence type="predicted"/>
<feature type="region of interest" description="Disordered" evidence="1">
    <location>
        <begin position="92"/>
        <end position="113"/>
    </location>
</feature>
<feature type="region of interest" description="Disordered" evidence="1">
    <location>
        <begin position="1"/>
        <end position="75"/>
    </location>
</feature>
<reference evidence="2" key="1">
    <citation type="submission" date="2023-10" db="EMBL/GenBank/DDBJ databases">
        <title>Genome assemblies of two species of porcelain crab, Petrolisthes cinctipes and Petrolisthes manimaculis (Anomura: Porcellanidae).</title>
        <authorList>
            <person name="Angst P."/>
        </authorList>
    </citation>
    <scope>NUCLEOTIDE SEQUENCE</scope>
    <source>
        <strain evidence="2">PB745_01</strain>
        <tissue evidence="2">Gill</tissue>
    </source>
</reference>
<name>A0AAE1FM39_PETCI</name>
<feature type="compositionally biased region" description="Low complexity" evidence="1">
    <location>
        <begin position="30"/>
        <end position="43"/>
    </location>
</feature>
<keyword evidence="3" id="KW-1185">Reference proteome</keyword>
<evidence type="ECO:0000313" key="2">
    <source>
        <dbReference type="EMBL" id="KAK3876777.1"/>
    </source>
</evidence>
<comment type="caution">
    <text evidence="2">The sequence shown here is derived from an EMBL/GenBank/DDBJ whole genome shotgun (WGS) entry which is preliminary data.</text>
</comment>